<dbReference type="Gene3D" id="2.160.20.10">
    <property type="entry name" value="Single-stranded right-handed beta-helix, Pectin lyase-like"/>
    <property type="match status" value="2"/>
</dbReference>
<feature type="domain" description="Rhamnogalacturonase A/B/Epimerase-like pectate lyase" evidence="2">
    <location>
        <begin position="417"/>
        <end position="484"/>
    </location>
</feature>
<organism evidence="3 4">
    <name type="scientific">Pseudomassariella vexata</name>
    <dbReference type="NCBI Taxonomy" id="1141098"/>
    <lineage>
        <taxon>Eukaryota</taxon>
        <taxon>Fungi</taxon>
        <taxon>Dikarya</taxon>
        <taxon>Ascomycota</taxon>
        <taxon>Pezizomycotina</taxon>
        <taxon>Sordariomycetes</taxon>
        <taxon>Xylariomycetidae</taxon>
        <taxon>Amphisphaeriales</taxon>
        <taxon>Pseudomassariaceae</taxon>
        <taxon>Pseudomassariella</taxon>
    </lineage>
</organism>
<evidence type="ECO:0000313" key="3">
    <source>
        <dbReference type="EMBL" id="ORY64384.1"/>
    </source>
</evidence>
<dbReference type="AlphaFoldDB" id="A0A1Y2DZ62"/>
<keyword evidence="4" id="KW-1185">Reference proteome</keyword>
<keyword evidence="1" id="KW-0732">Signal</keyword>
<dbReference type="PANTHER" id="PTHR33928:SF2">
    <property type="entry name" value="PECTATE LYASE SUPERFAMILY PROTEIN DOMAIN-CONTAINING PROTEIN-RELATED"/>
    <property type="match status" value="1"/>
</dbReference>
<sequence length="781" mass="83663">MLFSLLFLALLSSAASLPQALTKQDSKVLRPAVEQRQCSLTPTNPSTYWYESIKHNGISPVIPDGSNWPVFRSVKSFGAKGDGVTDDSDAFQAAINQGNSYADRSQNLCGTTGQPAVVYIPKGVYVLAKPIQMYVGMIIMGDPTDRPTIKASSNFDGNFVIYGKDPSKTDATINFYLGLKNVIIDSTAVNKDKSLTLLDWSVSQNTQLANVRFQMPYDSSGHTGIAMPEGGSGTIMEDLYFHGGVIGLSLKNQQYHLKSMTFDGCSTAIRVSGSYMANCQGCIFLLCGVGVDTTHSDWLQGLGTFIMIDSSATSTGVLINTVAATAGYDSIVLENVQVDGSVSSTVTASGNTVLKGSVAKGQAWVYGNTYSPGGPNTGVFETGKTHSTVRASSLVDGLGSFYRFAPPTYQEYGVDQFINVKDVAGLPVAGDGTTDDTANLQKIINQYAGCKILFFPYGIYLVSDTLFFPIGSRVFGEAWSQISATGSRFWDPTKPVPMVKVGNPGDVGVAQFNDMLLTVADVLQGCILLEVNMAGANPGDVAFHNTHFRVGGANGSKVWTNCGGNPDTCKAAFMLAHFTSTSSAYVDNMWAWVADHDLDGGHSTPHIAVGRGVLIESTKPLWFLGFAVEHSTLYQVNINNAQNVFIGFQQSEAPYWQGNESLSSTPDPWYPVALASDPDFSWCGGGDAQCRMALYQRISGSKHLSLYAGGFWTFYNNNNGCSGDCQNDAVRIDSTTGLYYFGIGGHLVRNLVVNNNSPLVTHSWSPGGWGTNAAAFLADSQ</sequence>
<protein>
    <submittedName>
        <fullName evidence="3">Glycoside hydrolase family 55 protein</fullName>
    </submittedName>
</protein>
<dbReference type="Pfam" id="PF12708">
    <property type="entry name" value="Pect-lyase_RHGA_epim"/>
    <property type="match status" value="2"/>
</dbReference>
<dbReference type="CDD" id="cd23668">
    <property type="entry name" value="GH55_beta13glucanase-like"/>
    <property type="match status" value="1"/>
</dbReference>
<comment type="caution">
    <text evidence="3">The sequence shown here is derived from an EMBL/GenBank/DDBJ whole genome shotgun (WGS) entry which is preliminary data.</text>
</comment>
<evidence type="ECO:0000313" key="4">
    <source>
        <dbReference type="Proteomes" id="UP000193689"/>
    </source>
</evidence>
<dbReference type="RefSeq" id="XP_040715798.1">
    <property type="nucleotide sequence ID" value="XM_040863900.1"/>
</dbReference>
<feature type="signal peptide" evidence="1">
    <location>
        <begin position="1"/>
        <end position="16"/>
    </location>
</feature>
<dbReference type="InterPro" id="IPR012334">
    <property type="entry name" value="Pectin_lyas_fold"/>
</dbReference>
<dbReference type="InterPro" id="IPR011050">
    <property type="entry name" value="Pectin_lyase_fold/virulence"/>
</dbReference>
<dbReference type="OrthoDB" id="1046782at2759"/>
<evidence type="ECO:0000256" key="1">
    <source>
        <dbReference type="SAM" id="SignalP"/>
    </source>
</evidence>
<keyword evidence="3" id="KW-0378">Hydrolase</keyword>
<accession>A0A1Y2DZ62</accession>
<dbReference type="Proteomes" id="UP000193689">
    <property type="component" value="Unassembled WGS sequence"/>
</dbReference>
<dbReference type="FunFam" id="2.160.20.10:FF:000049">
    <property type="entry name" value="Putative exo-beta-1,3-glucanase"/>
    <property type="match status" value="1"/>
</dbReference>
<proteinExistence type="predicted"/>
<dbReference type="GeneID" id="63780112"/>
<dbReference type="GO" id="GO:0004650">
    <property type="term" value="F:polygalacturonase activity"/>
    <property type="evidence" value="ECO:0007669"/>
    <property type="project" value="InterPro"/>
</dbReference>
<feature type="chain" id="PRO_5013299534" evidence="1">
    <location>
        <begin position="17"/>
        <end position="781"/>
    </location>
</feature>
<dbReference type="InterPro" id="IPR024535">
    <property type="entry name" value="RHGA/B-epi-like_pectate_lyase"/>
</dbReference>
<evidence type="ECO:0000259" key="2">
    <source>
        <dbReference type="Pfam" id="PF12708"/>
    </source>
</evidence>
<dbReference type="SUPFAM" id="SSF51126">
    <property type="entry name" value="Pectin lyase-like"/>
    <property type="match status" value="2"/>
</dbReference>
<dbReference type="EMBL" id="MCFJ01000007">
    <property type="protein sequence ID" value="ORY64384.1"/>
    <property type="molecule type" value="Genomic_DNA"/>
</dbReference>
<dbReference type="InterPro" id="IPR039279">
    <property type="entry name" value="QRT3-like"/>
</dbReference>
<reference evidence="3 4" key="1">
    <citation type="submission" date="2016-07" db="EMBL/GenBank/DDBJ databases">
        <title>Pervasive Adenine N6-methylation of Active Genes in Fungi.</title>
        <authorList>
            <consortium name="DOE Joint Genome Institute"/>
            <person name="Mondo S.J."/>
            <person name="Dannebaum R.O."/>
            <person name="Kuo R.C."/>
            <person name="Labutti K."/>
            <person name="Haridas S."/>
            <person name="Kuo A."/>
            <person name="Salamov A."/>
            <person name="Ahrendt S.R."/>
            <person name="Lipzen A."/>
            <person name="Sullivan W."/>
            <person name="Andreopoulos W.B."/>
            <person name="Clum A."/>
            <person name="Lindquist E."/>
            <person name="Daum C."/>
            <person name="Ramamoorthy G.K."/>
            <person name="Gryganskyi A."/>
            <person name="Culley D."/>
            <person name="Magnuson J.K."/>
            <person name="James T.Y."/>
            <person name="O'Malley M.A."/>
            <person name="Stajich J.E."/>
            <person name="Spatafora J.W."/>
            <person name="Visel A."/>
            <person name="Grigoriev I.V."/>
        </authorList>
    </citation>
    <scope>NUCLEOTIDE SEQUENCE [LARGE SCALE GENOMIC DNA]</scope>
    <source>
        <strain evidence="3 4">CBS 129021</strain>
    </source>
</reference>
<gene>
    <name evidence="3" type="ORF">BCR38DRAFT_485541</name>
</gene>
<dbReference type="InParanoid" id="A0A1Y2DZ62"/>
<feature type="domain" description="Rhamnogalacturonase A/B/Epimerase-like pectate lyase" evidence="2">
    <location>
        <begin position="71"/>
        <end position="292"/>
    </location>
</feature>
<dbReference type="PANTHER" id="PTHR33928">
    <property type="entry name" value="POLYGALACTURONASE QRT3"/>
    <property type="match status" value="1"/>
</dbReference>
<name>A0A1Y2DZ62_9PEZI</name>
<dbReference type="STRING" id="1141098.A0A1Y2DZ62"/>